<dbReference type="CDD" id="cd00082">
    <property type="entry name" value="HisKA"/>
    <property type="match status" value="1"/>
</dbReference>
<dbReference type="Proteomes" id="UP001196661">
    <property type="component" value="Unassembled WGS sequence"/>
</dbReference>
<dbReference type="InterPro" id="IPR005467">
    <property type="entry name" value="His_kinase_dom"/>
</dbReference>
<dbReference type="InterPro" id="IPR003018">
    <property type="entry name" value="GAF"/>
</dbReference>
<dbReference type="RefSeq" id="WP_215618495.1">
    <property type="nucleotide sequence ID" value="NZ_JADOER010000009.1"/>
</dbReference>
<comment type="caution">
    <text evidence="9">The sequence shown here is derived from an EMBL/GenBank/DDBJ whole genome shotgun (WGS) entry which is preliminary data.</text>
</comment>
<dbReference type="SMART" id="SM00387">
    <property type="entry name" value="HATPase_c"/>
    <property type="match status" value="1"/>
</dbReference>
<proteinExistence type="inferred from homology"/>
<dbReference type="PANTHER" id="PTHR43065:SF48">
    <property type="entry name" value="HISTIDINE KINASE"/>
    <property type="match status" value="1"/>
</dbReference>
<dbReference type="SUPFAM" id="SSF55781">
    <property type="entry name" value="GAF domain-like"/>
    <property type="match status" value="4"/>
</dbReference>
<dbReference type="InterPro" id="IPR029016">
    <property type="entry name" value="GAF-like_dom_sf"/>
</dbReference>
<dbReference type="InterPro" id="IPR036890">
    <property type="entry name" value="HATPase_C_sf"/>
</dbReference>
<dbReference type="InterPro" id="IPR004358">
    <property type="entry name" value="Sig_transdc_His_kin-like_C"/>
</dbReference>
<dbReference type="Pfam" id="PF01590">
    <property type="entry name" value="GAF"/>
    <property type="match status" value="4"/>
</dbReference>
<accession>A0ABS5Y431</accession>
<evidence type="ECO:0000259" key="7">
    <source>
        <dbReference type="PROSITE" id="PS50046"/>
    </source>
</evidence>
<comment type="catalytic activity">
    <reaction evidence="1">
        <text>ATP + protein L-histidine = ADP + protein N-phospho-L-histidine.</text>
        <dbReference type="EC" id="2.7.13.3"/>
    </reaction>
</comment>
<dbReference type="InterPro" id="IPR036097">
    <property type="entry name" value="HisK_dim/P_sf"/>
</dbReference>
<evidence type="ECO:0000256" key="2">
    <source>
        <dbReference type="ARBA" id="ARBA00006402"/>
    </source>
</evidence>
<feature type="domain" description="Histidine kinase" evidence="8">
    <location>
        <begin position="753"/>
        <end position="999"/>
    </location>
</feature>
<feature type="domain" description="Phytochrome chromophore attachment site" evidence="7">
    <location>
        <begin position="378"/>
        <end position="516"/>
    </location>
</feature>
<evidence type="ECO:0000256" key="5">
    <source>
        <dbReference type="ARBA" id="ARBA00022777"/>
    </source>
</evidence>
<evidence type="ECO:0000256" key="4">
    <source>
        <dbReference type="ARBA" id="ARBA00022553"/>
    </source>
</evidence>
<evidence type="ECO:0000313" key="9">
    <source>
        <dbReference type="EMBL" id="MBT9312600.1"/>
    </source>
</evidence>
<dbReference type="PRINTS" id="PR00344">
    <property type="entry name" value="BCTRLSENSOR"/>
</dbReference>
<sequence length="1003" mass="113904">MPASLTFNSPESQQAALFRVVTRIRQSQDLHRIFKTTTSEIRQLLEADRVAIFYFYPHQDWEGEFVAESVGASWKSALASPVYDHCFSDDFAPLYVQGKTHAIADIYDHGLQDCHIQILSQFQVRANMVVPIVKGKTLWGLLCVHQCEGPRDWKADEIDFVSSIGEQLGIAIQQAEYLQAVKARSDRQKVLVRVLGQIRKSQDLFRTFKTTAQEVRHLLDADRVGIFKFAPEQDWEGEFIAESVGAPWKSALANPVHDHCFGEKFAALYPQRRYCSIPDIYNHDLQDCHIQILEKFEVRANLVVPILTSQTELWGLLCVHQCENPRYWQEDEVEFVNCIAEQLGVAIQQAKYLQVVKERSDRQKILVQAISRIRQSQDIHRIFKTTAQEVRHLLDSDRVGIFKFDPTQDWEGSFIAESVGARWQSTLDKHVHDHCFSDRFAPLYVQGRYHAISDITKSDLQDCHRQILEQFEIRANLVVPINIENKLWGLFCIHQCEGPRHWAQEDIEFVQLLVEHLGVAIQQADYLKKMQQQSARAAAAKTREQLLERQNLIARTVNKIRQSLDIETIFQTTTREVRHLLELDRVAIYQFAPDWSGQFVAESVGQEWDALVGTLTAIKDTFLEDTLGGRYRHQETFTVDDIYTAGYTECHIQLLEQFQAKAYAIAPIFQGENLWGLLTGYQNDGPRRWQSGDVDLMAQIAAQMGLAIQQATLLKATRQQADELMTTLDTLRTTQLQLVQGEKMSSLGQLVAGLAHEINNPVTFIHGNIAHLEEYVGDLLRLLDAYQQHPDLPDSLVSLTKDSDLEFVIQDLPKIFYSLSNGSTRILELVSSLKNFARLDEAEVKAVDLAAGIDSTLLILQHRLKADGDVPAVEIIKRYNDIPTVECYPAQLNQVFMNIISNAIDALHEHQVEAPTVEITLQTNSSNVDVSIANNGPTVPESVIKRMFDPFFTTKPPGKGTGLGLSISYQIVVEHHQGCLTCESSNNKTMFRIQIPTQLSHAD</sequence>
<reference evidence="9 10" key="1">
    <citation type="journal article" date="2021" name="Mar. Drugs">
        <title>Genome Reduction and Secondary Metabolism of the Marine Sponge-Associated Cyanobacterium Leptothoe.</title>
        <authorList>
            <person name="Konstantinou D."/>
            <person name="Popin R.V."/>
            <person name="Fewer D.P."/>
            <person name="Sivonen K."/>
            <person name="Gkelis S."/>
        </authorList>
    </citation>
    <scope>NUCLEOTIDE SEQUENCE [LARGE SCALE GENOMIC DNA]</scope>
    <source>
        <strain evidence="9 10">TAU-MAC 1615</strain>
    </source>
</reference>
<gene>
    <name evidence="9" type="ORF">IXB28_10320</name>
</gene>
<dbReference type="PROSITE" id="PS50046">
    <property type="entry name" value="PHYTOCHROME_2"/>
    <property type="match status" value="4"/>
</dbReference>
<dbReference type="Gene3D" id="1.10.287.130">
    <property type="match status" value="1"/>
</dbReference>
<organism evidence="9 10">
    <name type="scientific">Leptothoe kymatousa TAU-MAC 1615</name>
    <dbReference type="NCBI Taxonomy" id="2364775"/>
    <lineage>
        <taxon>Bacteria</taxon>
        <taxon>Bacillati</taxon>
        <taxon>Cyanobacteriota</taxon>
        <taxon>Cyanophyceae</taxon>
        <taxon>Nodosilineales</taxon>
        <taxon>Cymatolegaceae</taxon>
        <taxon>Leptothoe</taxon>
        <taxon>Leptothoe kymatousa</taxon>
    </lineage>
</organism>
<comment type="similarity">
    <text evidence="2">In the N-terminal section; belongs to the phytochrome family.</text>
</comment>
<dbReference type="SMART" id="SM00065">
    <property type="entry name" value="GAF"/>
    <property type="match status" value="4"/>
</dbReference>
<dbReference type="SUPFAM" id="SSF47384">
    <property type="entry name" value="Homodimeric domain of signal transducing histidine kinase"/>
    <property type="match status" value="1"/>
</dbReference>
<dbReference type="SUPFAM" id="SSF55874">
    <property type="entry name" value="ATPase domain of HSP90 chaperone/DNA topoisomerase II/histidine kinase"/>
    <property type="match status" value="1"/>
</dbReference>
<dbReference type="InterPro" id="IPR003594">
    <property type="entry name" value="HATPase_dom"/>
</dbReference>
<evidence type="ECO:0000256" key="1">
    <source>
        <dbReference type="ARBA" id="ARBA00000085"/>
    </source>
</evidence>
<dbReference type="Pfam" id="PF02518">
    <property type="entry name" value="HATPase_c"/>
    <property type="match status" value="1"/>
</dbReference>
<feature type="domain" description="Phytochrome chromophore attachment site" evidence="7">
    <location>
        <begin position="203"/>
        <end position="342"/>
    </location>
</feature>
<evidence type="ECO:0000259" key="8">
    <source>
        <dbReference type="PROSITE" id="PS50109"/>
    </source>
</evidence>
<name>A0ABS5Y431_9CYAN</name>
<dbReference type="Gene3D" id="3.30.450.40">
    <property type="match status" value="4"/>
</dbReference>
<evidence type="ECO:0000256" key="6">
    <source>
        <dbReference type="ARBA" id="ARBA00023012"/>
    </source>
</evidence>
<evidence type="ECO:0000313" key="10">
    <source>
        <dbReference type="Proteomes" id="UP001196661"/>
    </source>
</evidence>
<keyword evidence="10" id="KW-1185">Reference proteome</keyword>
<dbReference type="SMART" id="SM00388">
    <property type="entry name" value="HisKA"/>
    <property type="match status" value="1"/>
</dbReference>
<dbReference type="Gene3D" id="3.30.565.10">
    <property type="entry name" value="Histidine kinase-like ATPase, C-terminal domain"/>
    <property type="match status" value="1"/>
</dbReference>
<evidence type="ECO:0000256" key="3">
    <source>
        <dbReference type="ARBA" id="ARBA00012438"/>
    </source>
</evidence>
<keyword evidence="5" id="KW-0808">Transferase</keyword>
<dbReference type="InterPro" id="IPR016132">
    <property type="entry name" value="Phyto_chromo_attachment"/>
</dbReference>
<dbReference type="PROSITE" id="PS50109">
    <property type="entry name" value="HIS_KIN"/>
    <property type="match status" value="1"/>
</dbReference>
<protein>
    <recommendedName>
        <fullName evidence="3">histidine kinase</fullName>
        <ecNumber evidence="3">2.7.13.3</ecNumber>
    </recommendedName>
</protein>
<dbReference type="InterPro" id="IPR003661">
    <property type="entry name" value="HisK_dim/P_dom"/>
</dbReference>
<keyword evidence="4" id="KW-0597">Phosphoprotein</keyword>
<dbReference type="PANTHER" id="PTHR43065">
    <property type="entry name" value="SENSOR HISTIDINE KINASE"/>
    <property type="match status" value="1"/>
</dbReference>
<keyword evidence="5" id="KW-0418">Kinase</keyword>
<keyword evidence="6" id="KW-0902">Two-component regulatory system</keyword>
<feature type="domain" description="Phytochrome chromophore attachment site" evidence="7">
    <location>
        <begin position="29"/>
        <end position="167"/>
    </location>
</feature>
<dbReference type="EMBL" id="JADOER010000009">
    <property type="protein sequence ID" value="MBT9312600.1"/>
    <property type="molecule type" value="Genomic_DNA"/>
</dbReference>
<feature type="domain" description="Phytochrome chromophore attachment site" evidence="7">
    <location>
        <begin position="565"/>
        <end position="703"/>
    </location>
</feature>
<dbReference type="EC" id="2.7.13.3" evidence="3"/>